<keyword evidence="2" id="KW-0805">Transcription regulation</keyword>
<dbReference type="PROSITE" id="PS00552">
    <property type="entry name" value="HTH_MERR_1"/>
    <property type="match status" value="1"/>
</dbReference>
<dbReference type="InterPro" id="IPR047057">
    <property type="entry name" value="MerR_fam"/>
</dbReference>
<evidence type="ECO:0000313" key="7">
    <source>
        <dbReference type="Proteomes" id="UP001499863"/>
    </source>
</evidence>
<feature type="domain" description="HTH merR-type" evidence="5">
    <location>
        <begin position="1"/>
        <end position="68"/>
    </location>
</feature>
<keyword evidence="1" id="KW-0678">Repressor</keyword>
<dbReference type="PROSITE" id="PS50937">
    <property type="entry name" value="HTH_MERR_2"/>
    <property type="match status" value="1"/>
</dbReference>
<evidence type="ECO:0000256" key="2">
    <source>
        <dbReference type="ARBA" id="ARBA00023015"/>
    </source>
</evidence>
<dbReference type="PRINTS" id="PR00040">
    <property type="entry name" value="HTHMERR"/>
</dbReference>
<gene>
    <name evidence="6" type="ORF">GCM10009639_30460</name>
</gene>
<dbReference type="Gene3D" id="1.10.1660.10">
    <property type="match status" value="1"/>
</dbReference>
<dbReference type="InterPro" id="IPR000551">
    <property type="entry name" value="MerR-type_HTH_dom"/>
</dbReference>
<dbReference type="PANTHER" id="PTHR30204:SF69">
    <property type="entry name" value="MERR-FAMILY TRANSCRIPTIONAL REGULATOR"/>
    <property type="match status" value="1"/>
</dbReference>
<evidence type="ECO:0000259" key="5">
    <source>
        <dbReference type="PROSITE" id="PS50937"/>
    </source>
</evidence>
<evidence type="ECO:0000256" key="1">
    <source>
        <dbReference type="ARBA" id="ARBA00022491"/>
    </source>
</evidence>
<comment type="caution">
    <text evidence="6">The sequence shown here is derived from an EMBL/GenBank/DDBJ whole genome shotgun (WGS) entry which is preliminary data.</text>
</comment>
<evidence type="ECO:0000313" key="6">
    <source>
        <dbReference type="EMBL" id="GAA1395375.1"/>
    </source>
</evidence>
<evidence type="ECO:0000256" key="3">
    <source>
        <dbReference type="ARBA" id="ARBA00023125"/>
    </source>
</evidence>
<protein>
    <recommendedName>
        <fullName evidence="5">HTH merR-type domain-containing protein</fullName>
    </recommendedName>
</protein>
<dbReference type="RefSeq" id="WP_344335001.1">
    <property type="nucleotide sequence ID" value="NZ_BAAAKJ010000161.1"/>
</dbReference>
<dbReference type="PANTHER" id="PTHR30204">
    <property type="entry name" value="REDOX-CYCLING DRUG-SENSING TRANSCRIPTIONAL ACTIVATOR SOXR"/>
    <property type="match status" value="1"/>
</dbReference>
<organism evidence="6 7">
    <name type="scientific">Kitasatospora putterlickiae</name>
    <dbReference type="NCBI Taxonomy" id="221725"/>
    <lineage>
        <taxon>Bacteria</taxon>
        <taxon>Bacillati</taxon>
        <taxon>Actinomycetota</taxon>
        <taxon>Actinomycetes</taxon>
        <taxon>Kitasatosporales</taxon>
        <taxon>Streptomycetaceae</taxon>
        <taxon>Kitasatospora</taxon>
    </lineage>
</organism>
<keyword evidence="7" id="KW-1185">Reference proteome</keyword>
<dbReference type="Pfam" id="PF13411">
    <property type="entry name" value="MerR_1"/>
    <property type="match status" value="1"/>
</dbReference>
<accession>A0ABP4IU42</accession>
<dbReference type="InterPro" id="IPR009061">
    <property type="entry name" value="DNA-bd_dom_put_sf"/>
</dbReference>
<dbReference type="SUPFAM" id="SSF46955">
    <property type="entry name" value="Putative DNA-binding domain"/>
    <property type="match status" value="1"/>
</dbReference>
<name>A0ABP4IU42_9ACTN</name>
<keyword evidence="4" id="KW-0804">Transcription</keyword>
<proteinExistence type="predicted"/>
<dbReference type="Proteomes" id="UP001499863">
    <property type="component" value="Unassembled WGS sequence"/>
</dbReference>
<reference evidence="7" key="1">
    <citation type="journal article" date="2019" name="Int. J. Syst. Evol. Microbiol.">
        <title>The Global Catalogue of Microorganisms (GCM) 10K type strain sequencing project: providing services to taxonomists for standard genome sequencing and annotation.</title>
        <authorList>
            <consortium name="The Broad Institute Genomics Platform"/>
            <consortium name="The Broad Institute Genome Sequencing Center for Infectious Disease"/>
            <person name="Wu L."/>
            <person name="Ma J."/>
        </authorList>
    </citation>
    <scope>NUCLEOTIDE SEQUENCE [LARGE SCALE GENOMIC DNA]</scope>
    <source>
        <strain evidence="7">JCM 12393</strain>
    </source>
</reference>
<keyword evidence="3" id="KW-0238">DNA-binding</keyword>
<evidence type="ECO:0000256" key="4">
    <source>
        <dbReference type="ARBA" id="ARBA00023163"/>
    </source>
</evidence>
<dbReference type="SMART" id="SM00422">
    <property type="entry name" value="HTH_MERR"/>
    <property type="match status" value="1"/>
</dbReference>
<sequence>MRIGELATRTGVSVRLLRYYEEQGLLEARRPEGGHRRYGEDAPAVVRNIRALLGAGLSTSAIRDVLPCVGGDGTVAPCMLEVLEQRLDLLDQQLLSLGASRAALAGIVAAARREAEVVELNALVSA</sequence>
<dbReference type="EMBL" id="BAAAKJ010000161">
    <property type="protein sequence ID" value="GAA1395375.1"/>
    <property type="molecule type" value="Genomic_DNA"/>
</dbReference>